<gene>
    <name evidence="1" type="ORF">IWQ57_002466</name>
</gene>
<sequence>MLSDDAPRLNGLSQPPHTPPATPPPLLACPAGQTAVAQVAQVDDYDGQLDAIRRAEYPLLGDPPAGDSGRPATVFLDHTGSTICPASFVREQAAELLRRMPANPHSRHAESQWTQSRIDHARDRLLAFLGTSAEKYAVVFTANATAAIRLASEIAPVTADGAFCFTRESHTSVVGIRGPAAACGVRVCPVEFGQIEDIIAPQNARGTSLLAYPAQCNFSGDRFSLGVAGKIARAYADSSGRHPPWWVLVDAASYAASSPLHLDRLPTGPDFVALSMYKIFGAPTGLGALLVRRSSVPHLRPRPYFGGGTVSGLAFDQQWQVPRADVESRLEDGTVNYLGILALHHALDAHAKIYGSMEHVARHTQSVASYARTALRSLEHCNGRPMCELYGGSDGTDGAGPAVAFNVRDQHGAYVGFVEVERLAVVAGISLRSGRFCNPGAAQGWLGLSAPDLERHASMGVTCGDDHDLVDGRPVGALRVSFGAMTSKQDIDALVAFLGETFRDYGRPPDIPVPVAAANGAAASLEVEVDAVVVYPIKSCHGWTVPPDTAWDITPHGLRYDRSFVIMRENGAAPMQQKQCPRMALIRPRIDEAREELVLCAPGHPPLKVSLRPQRLLLEGSESRACGTRVPAQRVRSEKISAWLSSVLAVSCYLACEPRLLASDEPGLPPPPQPADGRSCTRRRTLAFSNEAQLLLVTQESARQVERWAAEAAGPGADCAQIGPMQYRPNIIVRSARGGSREIAAFDELRWSSVAVGGAMFDVSGPCRRCQMISVDQDSAQRLKEPYSTLARRMRVDGKVVFGVYLNASGAGADSGCLATVRAGSPASVLVIAKN</sequence>
<keyword evidence="2" id="KW-1185">Reference proteome</keyword>
<evidence type="ECO:0000313" key="1">
    <source>
        <dbReference type="EMBL" id="KAJ2770866.1"/>
    </source>
</evidence>
<name>A0ACC1K0M8_9FUNG</name>
<comment type="caution">
    <text evidence="1">The sequence shown here is derived from an EMBL/GenBank/DDBJ whole genome shotgun (WGS) entry which is preliminary data.</text>
</comment>
<reference evidence="1" key="1">
    <citation type="submission" date="2022-07" db="EMBL/GenBank/DDBJ databases">
        <title>Phylogenomic reconstructions and comparative analyses of Kickxellomycotina fungi.</title>
        <authorList>
            <person name="Reynolds N.K."/>
            <person name="Stajich J.E."/>
            <person name="Barry K."/>
            <person name="Grigoriev I.V."/>
            <person name="Crous P."/>
            <person name="Smith M.E."/>
        </authorList>
    </citation>
    <scope>NUCLEOTIDE SEQUENCE</scope>
    <source>
        <strain evidence="1">CBS 109366</strain>
    </source>
</reference>
<evidence type="ECO:0000313" key="2">
    <source>
        <dbReference type="Proteomes" id="UP001140234"/>
    </source>
</evidence>
<accession>A0ACC1K0M8</accession>
<proteinExistence type="predicted"/>
<protein>
    <submittedName>
        <fullName evidence="1">Uncharacterized protein</fullName>
    </submittedName>
</protein>
<dbReference type="EMBL" id="JANBUJ010000641">
    <property type="protein sequence ID" value="KAJ2770866.1"/>
    <property type="molecule type" value="Genomic_DNA"/>
</dbReference>
<dbReference type="Proteomes" id="UP001140234">
    <property type="component" value="Unassembled WGS sequence"/>
</dbReference>
<organism evidence="1 2">
    <name type="scientific">Coemansia nantahalensis</name>
    <dbReference type="NCBI Taxonomy" id="2789366"/>
    <lineage>
        <taxon>Eukaryota</taxon>
        <taxon>Fungi</taxon>
        <taxon>Fungi incertae sedis</taxon>
        <taxon>Zoopagomycota</taxon>
        <taxon>Kickxellomycotina</taxon>
        <taxon>Kickxellomycetes</taxon>
        <taxon>Kickxellales</taxon>
        <taxon>Kickxellaceae</taxon>
        <taxon>Coemansia</taxon>
    </lineage>
</organism>